<keyword evidence="4 6" id="KW-1133">Transmembrane helix</keyword>
<proteinExistence type="predicted"/>
<dbReference type="Pfam" id="PF00892">
    <property type="entry name" value="EamA"/>
    <property type="match status" value="2"/>
</dbReference>
<keyword evidence="5 6" id="KW-0472">Membrane</keyword>
<evidence type="ECO:0000313" key="8">
    <source>
        <dbReference type="EMBL" id="EYF05464.1"/>
    </source>
</evidence>
<dbReference type="RefSeq" id="WP_044241696.1">
    <property type="nucleotide sequence ID" value="NZ_ASRX01000023.1"/>
</dbReference>
<comment type="subcellular location">
    <subcellularLocation>
        <location evidence="1">Cell membrane</location>
        <topology evidence="1">Multi-pass membrane protein</topology>
    </subcellularLocation>
</comment>
<dbReference type="Proteomes" id="UP000019678">
    <property type="component" value="Unassembled WGS sequence"/>
</dbReference>
<feature type="transmembrane region" description="Helical" evidence="6">
    <location>
        <begin position="35"/>
        <end position="57"/>
    </location>
</feature>
<feature type="transmembrane region" description="Helical" evidence="6">
    <location>
        <begin position="155"/>
        <end position="176"/>
    </location>
</feature>
<keyword evidence="2" id="KW-1003">Cell membrane</keyword>
<dbReference type="AlphaFoldDB" id="A0A017T8A1"/>
<dbReference type="Gene3D" id="1.10.3730.20">
    <property type="match status" value="1"/>
</dbReference>
<dbReference type="EMBL" id="ASRX01000023">
    <property type="protein sequence ID" value="EYF05464.1"/>
    <property type="molecule type" value="Genomic_DNA"/>
</dbReference>
<keyword evidence="3 6" id="KW-0812">Transmembrane</keyword>
<evidence type="ECO:0000256" key="3">
    <source>
        <dbReference type="ARBA" id="ARBA00022692"/>
    </source>
</evidence>
<dbReference type="GO" id="GO:0005886">
    <property type="term" value="C:plasma membrane"/>
    <property type="evidence" value="ECO:0007669"/>
    <property type="project" value="UniProtKB-SubCell"/>
</dbReference>
<feature type="transmembrane region" description="Helical" evidence="6">
    <location>
        <begin position="7"/>
        <end position="29"/>
    </location>
</feature>
<evidence type="ECO:0000313" key="9">
    <source>
        <dbReference type="Proteomes" id="UP000019678"/>
    </source>
</evidence>
<name>A0A017T8A1_9BACT</name>
<dbReference type="OrthoDB" id="9799821at2"/>
<dbReference type="SUPFAM" id="SSF103481">
    <property type="entry name" value="Multidrug resistance efflux transporter EmrE"/>
    <property type="match status" value="2"/>
</dbReference>
<feature type="transmembrane region" description="Helical" evidence="6">
    <location>
        <begin position="275"/>
        <end position="295"/>
    </location>
</feature>
<dbReference type="PANTHER" id="PTHR32322:SF18">
    <property type="entry name" value="S-ADENOSYLMETHIONINE_S-ADENOSYLHOMOCYSTEINE TRANSPORTER"/>
    <property type="match status" value="1"/>
</dbReference>
<dbReference type="InterPro" id="IPR037185">
    <property type="entry name" value="EmrE-like"/>
</dbReference>
<dbReference type="InterPro" id="IPR000620">
    <property type="entry name" value="EamA_dom"/>
</dbReference>
<dbReference type="PANTHER" id="PTHR32322">
    <property type="entry name" value="INNER MEMBRANE TRANSPORTER"/>
    <property type="match status" value="1"/>
</dbReference>
<accession>A0A017T8A1</accession>
<evidence type="ECO:0000256" key="2">
    <source>
        <dbReference type="ARBA" id="ARBA00022475"/>
    </source>
</evidence>
<evidence type="ECO:0000256" key="1">
    <source>
        <dbReference type="ARBA" id="ARBA00004651"/>
    </source>
</evidence>
<reference evidence="8 9" key="1">
    <citation type="submission" date="2013-05" db="EMBL/GenBank/DDBJ databases">
        <title>Genome assembly of Chondromyces apiculatus DSM 436.</title>
        <authorList>
            <person name="Sharma G."/>
            <person name="Khatri I."/>
            <person name="Kaur C."/>
            <person name="Mayilraj S."/>
            <person name="Subramanian S."/>
        </authorList>
    </citation>
    <scope>NUCLEOTIDE SEQUENCE [LARGE SCALE GENOMIC DNA]</scope>
    <source>
        <strain evidence="8 9">DSM 436</strain>
    </source>
</reference>
<dbReference type="STRING" id="1192034.CAP_3191"/>
<dbReference type="eggNOG" id="COG0697">
    <property type="taxonomic scope" value="Bacteria"/>
</dbReference>
<dbReference type="InterPro" id="IPR050638">
    <property type="entry name" value="AA-Vitamin_Transporters"/>
</dbReference>
<evidence type="ECO:0000256" key="6">
    <source>
        <dbReference type="SAM" id="Phobius"/>
    </source>
</evidence>
<feature type="transmembrane region" description="Helical" evidence="6">
    <location>
        <begin position="218"/>
        <end position="239"/>
    </location>
</feature>
<feature type="transmembrane region" description="Helical" evidence="6">
    <location>
        <begin position="183"/>
        <end position="206"/>
    </location>
</feature>
<comment type="caution">
    <text evidence="8">The sequence shown here is derived from an EMBL/GenBank/DDBJ whole genome shotgun (WGS) entry which is preliminary data.</text>
</comment>
<organism evidence="8 9">
    <name type="scientific">Chondromyces apiculatus DSM 436</name>
    <dbReference type="NCBI Taxonomy" id="1192034"/>
    <lineage>
        <taxon>Bacteria</taxon>
        <taxon>Pseudomonadati</taxon>
        <taxon>Myxococcota</taxon>
        <taxon>Polyangia</taxon>
        <taxon>Polyangiales</taxon>
        <taxon>Polyangiaceae</taxon>
        <taxon>Chondromyces</taxon>
    </lineage>
</organism>
<evidence type="ECO:0000259" key="7">
    <source>
        <dbReference type="Pfam" id="PF00892"/>
    </source>
</evidence>
<feature type="transmembrane region" description="Helical" evidence="6">
    <location>
        <begin position="69"/>
        <end position="89"/>
    </location>
</feature>
<feature type="transmembrane region" description="Helical" evidence="6">
    <location>
        <begin position="251"/>
        <end position="269"/>
    </location>
</feature>
<sequence>MKTSRWIAYFECALAMAMGGGVVVAGKFLATTFPVFLAAGLRLIIAAPILTMMLLVREGRLPRLQAREACWLFACSFGGIFMFTVFLLLGLRYTTAAESGIITSTVPIFTTLVAVVFLKEKLGGWGVVAVLLTMIGILVLNVADGDFSSARGPDPWLGNGLIFGCVIGETLFTIAAKLASGRLSALAIAAYVNIFGLITFLPFAIYQALHFDFSAPGWTSWSAIVFMGVGISVFQFMIWFAGVSKVSGSTAAVFTGVMPVSAVLLSYAVGGERFIWPHLVGMVCIVASILAVTYSHASAREVEARGAA</sequence>
<feature type="domain" description="EamA" evidence="7">
    <location>
        <begin position="157"/>
        <end position="293"/>
    </location>
</feature>
<gene>
    <name evidence="8" type="ORF">CAP_3191</name>
</gene>
<evidence type="ECO:0000256" key="4">
    <source>
        <dbReference type="ARBA" id="ARBA00022989"/>
    </source>
</evidence>
<feature type="domain" description="EamA" evidence="7">
    <location>
        <begin position="12"/>
        <end position="141"/>
    </location>
</feature>
<evidence type="ECO:0000256" key="5">
    <source>
        <dbReference type="ARBA" id="ARBA00023136"/>
    </source>
</evidence>
<feature type="transmembrane region" description="Helical" evidence="6">
    <location>
        <begin position="125"/>
        <end position="143"/>
    </location>
</feature>
<protein>
    <submittedName>
        <fullName evidence="8">Permease of the drug/metabolite transporter (DMT) superfamily</fullName>
    </submittedName>
</protein>
<keyword evidence="9" id="KW-1185">Reference proteome</keyword>
<feature type="transmembrane region" description="Helical" evidence="6">
    <location>
        <begin position="101"/>
        <end position="118"/>
    </location>
</feature>